<dbReference type="Proteomes" id="UP000829196">
    <property type="component" value="Unassembled WGS sequence"/>
</dbReference>
<name>A0A8T3A3B8_DENNO</name>
<feature type="transmembrane region" description="Helical" evidence="1">
    <location>
        <begin position="63"/>
        <end position="87"/>
    </location>
</feature>
<keyword evidence="1" id="KW-0812">Transmembrane</keyword>
<proteinExistence type="predicted"/>
<accession>A0A8T3A3B8</accession>
<protein>
    <submittedName>
        <fullName evidence="2">Uncharacterized protein</fullName>
    </submittedName>
</protein>
<dbReference type="SMR" id="A0A8T3A3B8"/>
<evidence type="ECO:0000313" key="2">
    <source>
        <dbReference type="EMBL" id="KAI0489114.1"/>
    </source>
</evidence>
<keyword evidence="1" id="KW-0472">Membrane</keyword>
<keyword evidence="3" id="KW-1185">Reference proteome</keyword>
<sequence>MQIPLTLIFHVQVSFFMFDDFFSWSAILVGVERLKKLANTQTKGLSRSGLTVGKKLRKVAMKIFLVLFAGIILCSASIIINFFFFIFP</sequence>
<organism evidence="2 3">
    <name type="scientific">Dendrobium nobile</name>
    <name type="common">Orchid</name>
    <dbReference type="NCBI Taxonomy" id="94219"/>
    <lineage>
        <taxon>Eukaryota</taxon>
        <taxon>Viridiplantae</taxon>
        <taxon>Streptophyta</taxon>
        <taxon>Embryophyta</taxon>
        <taxon>Tracheophyta</taxon>
        <taxon>Spermatophyta</taxon>
        <taxon>Magnoliopsida</taxon>
        <taxon>Liliopsida</taxon>
        <taxon>Asparagales</taxon>
        <taxon>Orchidaceae</taxon>
        <taxon>Epidendroideae</taxon>
        <taxon>Malaxideae</taxon>
        <taxon>Dendrobiinae</taxon>
        <taxon>Dendrobium</taxon>
    </lineage>
</organism>
<gene>
    <name evidence="2" type="ORF">KFK09_028955</name>
</gene>
<evidence type="ECO:0000256" key="1">
    <source>
        <dbReference type="SAM" id="Phobius"/>
    </source>
</evidence>
<dbReference type="EMBL" id="JAGYWB010000019">
    <property type="protein sequence ID" value="KAI0489114.1"/>
    <property type="molecule type" value="Genomic_DNA"/>
</dbReference>
<keyword evidence="1" id="KW-1133">Transmembrane helix</keyword>
<evidence type="ECO:0000313" key="3">
    <source>
        <dbReference type="Proteomes" id="UP000829196"/>
    </source>
</evidence>
<dbReference type="AlphaFoldDB" id="A0A8T3A3B8"/>
<reference evidence="2" key="1">
    <citation type="journal article" date="2022" name="Front. Genet.">
        <title>Chromosome-Scale Assembly of the Dendrobium nobile Genome Provides Insights Into the Molecular Mechanism of the Biosynthesis of the Medicinal Active Ingredient of Dendrobium.</title>
        <authorList>
            <person name="Xu Q."/>
            <person name="Niu S.-C."/>
            <person name="Li K.-L."/>
            <person name="Zheng P.-J."/>
            <person name="Zhang X.-J."/>
            <person name="Jia Y."/>
            <person name="Liu Y."/>
            <person name="Niu Y.-X."/>
            <person name="Yu L.-H."/>
            <person name="Chen D.-F."/>
            <person name="Zhang G.-Q."/>
        </authorList>
    </citation>
    <scope>NUCLEOTIDE SEQUENCE</scope>
    <source>
        <tissue evidence="2">Leaf</tissue>
    </source>
</reference>
<comment type="caution">
    <text evidence="2">The sequence shown here is derived from an EMBL/GenBank/DDBJ whole genome shotgun (WGS) entry which is preliminary data.</text>
</comment>